<comment type="similarity">
    <text evidence="2">Belongs to the fatty acid desaturase type 1 family.</text>
</comment>
<keyword evidence="5" id="KW-0276">Fatty acid metabolism</keyword>
<dbReference type="OrthoDB" id="10260134at2759"/>
<proteinExistence type="inferred from homology"/>
<evidence type="ECO:0000256" key="5">
    <source>
        <dbReference type="ARBA" id="ARBA00022832"/>
    </source>
</evidence>
<comment type="subcellular location">
    <subcellularLocation>
        <location evidence="1">Membrane</location>
        <topology evidence="1">Multi-pass membrane protein</topology>
    </subcellularLocation>
</comment>
<dbReference type="PANTHER" id="PTHR11351">
    <property type="entry name" value="ACYL-COA DESATURASE"/>
    <property type="match status" value="1"/>
</dbReference>
<keyword evidence="9" id="KW-0472">Membrane</keyword>
<dbReference type="STRING" id="307972.A0A2G8KEW2"/>
<keyword evidence="8" id="KW-0443">Lipid metabolism</keyword>
<dbReference type="PANTHER" id="PTHR11351:SF31">
    <property type="entry name" value="DESATURASE 1, ISOFORM A-RELATED"/>
    <property type="match status" value="1"/>
</dbReference>
<sequence length="169" mass="19700">MVEAHPEVPEKKDQLDSSDLLADPVVHYQHNVPMGRVGVVRILNRRDHPVGLDVQHHLLRQQRRSLLGHHPYDDRIDPAQNFLVSFFALGEGWHNYHHVFPFDYRTSEFPWKINPTTQFIDLMNFFGLAYDLKSVPKEVIKARAQKTGDGRYTYAKRGQRSMTSSSREH</sequence>
<keyword evidence="10" id="KW-0275">Fatty acid biosynthesis</keyword>
<dbReference type="InterPro" id="IPR015876">
    <property type="entry name" value="Acyl-CoA_DS"/>
</dbReference>
<dbReference type="GO" id="GO:0006636">
    <property type="term" value="P:unsaturated fatty acid biosynthetic process"/>
    <property type="evidence" value="ECO:0007669"/>
    <property type="project" value="TreeGrafter"/>
</dbReference>
<dbReference type="Proteomes" id="UP000230750">
    <property type="component" value="Unassembled WGS sequence"/>
</dbReference>
<evidence type="ECO:0000256" key="3">
    <source>
        <dbReference type="ARBA" id="ARBA00022516"/>
    </source>
</evidence>
<evidence type="ECO:0000256" key="4">
    <source>
        <dbReference type="ARBA" id="ARBA00022692"/>
    </source>
</evidence>
<evidence type="ECO:0000256" key="6">
    <source>
        <dbReference type="ARBA" id="ARBA00022989"/>
    </source>
</evidence>
<keyword evidence="4" id="KW-0812">Transmembrane</keyword>
<accession>A0A2G8KEW2</accession>
<dbReference type="GO" id="GO:0004768">
    <property type="term" value="F:stearoyl-CoA 9-desaturase activity"/>
    <property type="evidence" value="ECO:0007669"/>
    <property type="project" value="TreeGrafter"/>
</dbReference>
<dbReference type="GO" id="GO:0005789">
    <property type="term" value="C:endoplasmic reticulum membrane"/>
    <property type="evidence" value="ECO:0007669"/>
    <property type="project" value="TreeGrafter"/>
</dbReference>
<protein>
    <submittedName>
        <fullName evidence="12">Putative stearoyl-CoA desaturase</fullName>
    </submittedName>
</protein>
<reference evidence="12 13" key="1">
    <citation type="journal article" date="2017" name="PLoS Biol.">
        <title>The sea cucumber genome provides insights into morphological evolution and visceral regeneration.</title>
        <authorList>
            <person name="Zhang X."/>
            <person name="Sun L."/>
            <person name="Yuan J."/>
            <person name="Sun Y."/>
            <person name="Gao Y."/>
            <person name="Zhang L."/>
            <person name="Li S."/>
            <person name="Dai H."/>
            <person name="Hamel J.F."/>
            <person name="Liu C."/>
            <person name="Yu Y."/>
            <person name="Liu S."/>
            <person name="Lin W."/>
            <person name="Guo K."/>
            <person name="Jin S."/>
            <person name="Xu P."/>
            <person name="Storey K.B."/>
            <person name="Huan P."/>
            <person name="Zhang T."/>
            <person name="Zhou Y."/>
            <person name="Zhang J."/>
            <person name="Lin C."/>
            <person name="Li X."/>
            <person name="Xing L."/>
            <person name="Huo D."/>
            <person name="Sun M."/>
            <person name="Wang L."/>
            <person name="Mercier A."/>
            <person name="Li F."/>
            <person name="Yang H."/>
            <person name="Xiang J."/>
        </authorList>
    </citation>
    <scope>NUCLEOTIDE SEQUENCE [LARGE SCALE GENOMIC DNA]</scope>
    <source>
        <strain evidence="12">Shaxun</strain>
        <tissue evidence="12">Muscle</tissue>
    </source>
</reference>
<dbReference type="GO" id="GO:0005506">
    <property type="term" value="F:iron ion binding"/>
    <property type="evidence" value="ECO:0007669"/>
    <property type="project" value="TreeGrafter"/>
</dbReference>
<keyword evidence="13" id="KW-1185">Reference proteome</keyword>
<evidence type="ECO:0000313" key="12">
    <source>
        <dbReference type="EMBL" id="PIK46505.1"/>
    </source>
</evidence>
<gene>
    <name evidence="12" type="ORF">BSL78_16632</name>
    <name evidence="11" type="ORF">BSL78_17320</name>
</gene>
<dbReference type="EMBL" id="MRZV01000684">
    <property type="protein sequence ID" value="PIK45812.1"/>
    <property type="molecule type" value="Genomic_DNA"/>
</dbReference>
<organism evidence="12 13">
    <name type="scientific">Stichopus japonicus</name>
    <name type="common">Sea cucumber</name>
    <dbReference type="NCBI Taxonomy" id="307972"/>
    <lineage>
        <taxon>Eukaryota</taxon>
        <taxon>Metazoa</taxon>
        <taxon>Echinodermata</taxon>
        <taxon>Eleutherozoa</taxon>
        <taxon>Echinozoa</taxon>
        <taxon>Holothuroidea</taxon>
        <taxon>Aspidochirotacea</taxon>
        <taxon>Aspidochirotida</taxon>
        <taxon>Stichopodidae</taxon>
        <taxon>Apostichopus</taxon>
    </lineage>
</organism>
<dbReference type="AlphaFoldDB" id="A0A2G8KEW2"/>
<evidence type="ECO:0000256" key="9">
    <source>
        <dbReference type="ARBA" id="ARBA00023136"/>
    </source>
</evidence>
<keyword evidence="3" id="KW-0444">Lipid biosynthesis</keyword>
<evidence type="ECO:0000256" key="1">
    <source>
        <dbReference type="ARBA" id="ARBA00004141"/>
    </source>
</evidence>
<comment type="caution">
    <text evidence="12">The sequence shown here is derived from an EMBL/GenBank/DDBJ whole genome shotgun (WGS) entry which is preliminary data.</text>
</comment>
<dbReference type="EMBL" id="MRZV01000640">
    <property type="protein sequence ID" value="PIK46505.1"/>
    <property type="molecule type" value="Genomic_DNA"/>
</dbReference>
<evidence type="ECO:0000256" key="10">
    <source>
        <dbReference type="ARBA" id="ARBA00023160"/>
    </source>
</evidence>
<evidence type="ECO:0000256" key="7">
    <source>
        <dbReference type="ARBA" id="ARBA00023002"/>
    </source>
</evidence>
<evidence type="ECO:0000313" key="13">
    <source>
        <dbReference type="Proteomes" id="UP000230750"/>
    </source>
</evidence>
<name>A0A2G8KEW2_STIJA</name>
<evidence type="ECO:0000313" key="11">
    <source>
        <dbReference type="EMBL" id="PIK45812.1"/>
    </source>
</evidence>
<evidence type="ECO:0000256" key="8">
    <source>
        <dbReference type="ARBA" id="ARBA00023098"/>
    </source>
</evidence>
<evidence type="ECO:0000256" key="2">
    <source>
        <dbReference type="ARBA" id="ARBA00009295"/>
    </source>
</evidence>
<keyword evidence="6" id="KW-1133">Transmembrane helix</keyword>
<keyword evidence="7" id="KW-0560">Oxidoreductase</keyword>